<evidence type="ECO:0000313" key="1">
    <source>
        <dbReference type="EMBL" id="CAG8844551.1"/>
    </source>
</evidence>
<dbReference type="EMBL" id="CAJVQC010143153">
    <property type="protein sequence ID" value="CAG8844551.1"/>
    <property type="molecule type" value="Genomic_DNA"/>
</dbReference>
<gene>
    <name evidence="1" type="ORF">RPERSI_LOCUS33258</name>
</gene>
<accession>A0ACA9SN59</accession>
<sequence length="145" mass="15465">FADGKILENLHIDNVVMTDNDEATSTTPGADPANGKFSVYAPALLALEDNRNLDADLADLKKYSNAVANTNEQVVYGISYYKGQVDDVLRANANQFIIALRHGATGAGGGIGNANLVWEDGVNDETHGEISKIFDETNGIKKNPA</sequence>
<reference evidence="1" key="1">
    <citation type="submission" date="2021-06" db="EMBL/GenBank/DDBJ databases">
        <authorList>
            <person name="Kallberg Y."/>
            <person name="Tangrot J."/>
            <person name="Rosling A."/>
        </authorList>
    </citation>
    <scope>NUCLEOTIDE SEQUENCE</scope>
    <source>
        <strain evidence="1">MA461A</strain>
    </source>
</reference>
<evidence type="ECO:0000313" key="2">
    <source>
        <dbReference type="Proteomes" id="UP000789920"/>
    </source>
</evidence>
<organism evidence="1 2">
    <name type="scientific">Racocetra persica</name>
    <dbReference type="NCBI Taxonomy" id="160502"/>
    <lineage>
        <taxon>Eukaryota</taxon>
        <taxon>Fungi</taxon>
        <taxon>Fungi incertae sedis</taxon>
        <taxon>Mucoromycota</taxon>
        <taxon>Glomeromycotina</taxon>
        <taxon>Glomeromycetes</taxon>
        <taxon>Diversisporales</taxon>
        <taxon>Gigasporaceae</taxon>
        <taxon>Racocetra</taxon>
    </lineage>
</organism>
<keyword evidence="2" id="KW-1185">Reference proteome</keyword>
<protein>
    <submittedName>
        <fullName evidence="1">7941_t:CDS:1</fullName>
    </submittedName>
</protein>
<feature type="non-terminal residue" evidence="1">
    <location>
        <position position="1"/>
    </location>
</feature>
<proteinExistence type="predicted"/>
<name>A0ACA9SN59_9GLOM</name>
<comment type="caution">
    <text evidence="1">The sequence shown here is derived from an EMBL/GenBank/DDBJ whole genome shotgun (WGS) entry which is preliminary data.</text>
</comment>
<dbReference type="Proteomes" id="UP000789920">
    <property type="component" value="Unassembled WGS sequence"/>
</dbReference>
<feature type="non-terminal residue" evidence="1">
    <location>
        <position position="145"/>
    </location>
</feature>